<sequence length="52" mass="6307">MLRVTYKEIYFRLNAYGCVDVYKPMKNDANKISNKLKRYLLKSKYLFKVLPK</sequence>
<evidence type="ECO:0000313" key="2">
    <source>
        <dbReference type="Proteomes" id="UP000287872"/>
    </source>
</evidence>
<dbReference type="AlphaFoldDB" id="A0A401US54"/>
<dbReference type="EMBL" id="BHYK01000032">
    <property type="protein sequence ID" value="GCD12389.1"/>
    <property type="molecule type" value="Genomic_DNA"/>
</dbReference>
<organism evidence="1 2">
    <name type="scientific">Clostridium tagluense</name>
    <dbReference type="NCBI Taxonomy" id="360422"/>
    <lineage>
        <taxon>Bacteria</taxon>
        <taxon>Bacillati</taxon>
        <taxon>Bacillota</taxon>
        <taxon>Clostridia</taxon>
        <taxon>Eubacteriales</taxon>
        <taxon>Clostridiaceae</taxon>
        <taxon>Clostridium</taxon>
    </lineage>
</organism>
<name>A0A401US54_9CLOT</name>
<proteinExistence type="predicted"/>
<protein>
    <submittedName>
        <fullName evidence="1">Uncharacterized protein</fullName>
    </submittedName>
</protein>
<gene>
    <name evidence="1" type="ORF">Ctaglu_40120</name>
</gene>
<dbReference type="Proteomes" id="UP000287872">
    <property type="component" value="Unassembled WGS sequence"/>
</dbReference>
<keyword evidence="2" id="KW-1185">Reference proteome</keyword>
<comment type="caution">
    <text evidence="1">The sequence shown here is derived from an EMBL/GenBank/DDBJ whole genome shotgun (WGS) entry which is preliminary data.</text>
</comment>
<accession>A0A401US54</accession>
<evidence type="ECO:0000313" key="1">
    <source>
        <dbReference type="EMBL" id="GCD12389.1"/>
    </source>
</evidence>
<reference evidence="1 2" key="1">
    <citation type="submission" date="2018-11" db="EMBL/GenBank/DDBJ databases">
        <title>Genome sequencing and assembly of Clostridium tagluense strain A121.</title>
        <authorList>
            <person name="Murakami T."/>
            <person name="Segawa T."/>
            <person name="Shcherbakova V.A."/>
            <person name="Mori H."/>
            <person name="Yoshimura Y."/>
        </authorList>
    </citation>
    <scope>NUCLEOTIDE SEQUENCE [LARGE SCALE GENOMIC DNA]</scope>
    <source>
        <strain evidence="1 2">A121</strain>
    </source>
</reference>